<feature type="domain" description="Protein-PII uridylyltransferase N-terminal" evidence="1">
    <location>
        <begin position="10"/>
        <end position="72"/>
    </location>
</feature>
<dbReference type="AlphaFoldDB" id="A0A2N3L730"/>
<proteinExistence type="predicted"/>
<dbReference type="EMBL" id="NXGX01000003">
    <property type="protein sequence ID" value="PKR58683.1"/>
    <property type="molecule type" value="Genomic_DNA"/>
</dbReference>
<dbReference type="Pfam" id="PF03445">
    <property type="entry name" value="DUF294"/>
    <property type="match status" value="1"/>
</dbReference>
<comment type="caution">
    <text evidence="2">The sequence shown here is derived from an EMBL/GenBank/DDBJ whole genome shotgun (WGS) entry which is preliminary data.</text>
</comment>
<keyword evidence="3" id="KW-1185">Reference proteome</keyword>
<dbReference type="GO" id="GO:0008773">
    <property type="term" value="F:[protein-PII] uridylyltransferase activity"/>
    <property type="evidence" value="ECO:0007669"/>
    <property type="project" value="InterPro"/>
</dbReference>
<reference evidence="2 3" key="1">
    <citation type="submission" date="2017-09" db="EMBL/GenBank/DDBJ databases">
        <title>Biodiversity and function of Thalassospira species in the particle-attached aromatic-hydrocarbon-degrading consortia from the surface seawater of the China South Sea.</title>
        <authorList>
            <person name="Dong C."/>
            <person name="Lai Q."/>
            <person name="Shao Z."/>
        </authorList>
    </citation>
    <scope>NUCLEOTIDE SEQUENCE [LARGE SCALE GENOMIC DNA]</scope>
    <source>
        <strain evidence="2 3">139Z-12</strain>
    </source>
</reference>
<sequence length="311" mass="35397">MLPATIATNQNYSAHRLAEMRDALAKRLHGDTFCVVVTGSYGRHEASDQSDLDYFIIGREAERRQAPHREVADILGKMVTKKPAVNGPFSSYITAEELVNRIGLDGDTNSITTRRLLFLLECEWLYNEAGKRKFFDDLIANYVTTTVTRESIARFLVNDVIRYYRTISVDFEIKTREGDASKAWAPRRLKLVFSRKMLYFGGIIAAAETADRDYAGKREKLSELLQLPPITRLQTVFGEKSLPALDLYDRFLRELSDPDVRARLEKVGPNDRNDAELRSLLDAGKNFSHELITLLKGRYGPDHPIHEALLM</sequence>
<dbReference type="Gene3D" id="3.30.460.10">
    <property type="entry name" value="Beta Polymerase, domain 2"/>
    <property type="match status" value="1"/>
</dbReference>
<protein>
    <recommendedName>
        <fullName evidence="1">Protein-PII uridylyltransferase N-terminal domain-containing protein</fullName>
    </recommendedName>
</protein>
<dbReference type="RefSeq" id="WP_101301709.1">
    <property type="nucleotide sequence ID" value="NZ_NXGX01000003.1"/>
</dbReference>
<evidence type="ECO:0000259" key="1">
    <source>
        <dbReference type="Pfam" id="PF03445"/>
    </source>
</evidence>
<dbReference type="SUPFAM" id="SSF81301">
    <property type="entry name" value="Nucleotidyltransferase"/>
    <property type="match status" value="1"/>
</dbReference>
<gene>
    <name evidence="2" type="ORF">COO92_07365</name>
</gene>
<dbReference type="Proteomes" id="UP000233332">
    <property type="component" value="Unassembled WGS sequence"/>
</dbReference>
<accession>A0A2N3L730</accession>
<organism evidence="2 3">
    <name type="scientific">Thalassospira lohafexi</name>
    <dbReference type="NCBI Taxonomy" id="744227"/>
    <lineage>
        <taxon>Bacteria</taxon>
        <taxon>Pseudomonadati</taxon>
        <taxon>Pseudomonadota</taxon>
        <taxon>Alphaproteobacteria</taxon>
        <taxon>Rhodospirillales</taxon>
        <taxon>Thalassospiraceae</taxon>
        <taxon>Thalassospira</taxon>
    </lineage>
</organism>
<name>A0A2N3L730_9PROT</name>
<dbReference type="InterPro" id="IPR005105">
    <property type="entry name" value="GlnD_Uridyltrans_N"/>
</dbReference>
<dbReference type="InterPro" id="IPR043519">
    <property type="entry name" value="NT_sf"/>
</dbReference>
<evidence type="ECO:0000313" key="2">
    <source>
        <dbReference type="EMBL" id="PKR58683.1"/>
    </source>
</evidence>
<evidence type="ECO:0000313" key="3">
    <source>
        <dbReference type="Proteomes" id="UP000233332"/>
    </source>
</evidence>